<feature type="region of interest" description="Disordered" evidence="1">
    <location>
        <begin position="80"/>
        <end position="104"/>
    </location>
</feature>
<dbReference type="EMBL" id="CAJNNW010037241">
    <property type="protein sequence ID" value="CAE8740274.1"/>
    <property type="molecule type" value="Genomic_DNA"/>
</dbReference>
<evidence type="ECO:0000313" key="2">
    <source>
        <dbReference type="EMBL" id="CAE8740274.1"/>
    </source>
</evidence>
<comment type="caution">
    <text evidence="2">The sequence shown here is derived from an EMBL/GenBank/DDBJ whole genome shotgun (WGS) entry which is preliminary data.</text>
</comment>
<protein>
    <submittedName>
        <fullName evidence="2">Uncharacterized protein</fullName>
    </submittedName>
</protein>
<accession>A0A813M0M5</accession>
<sequence length="326" mass="33395">SASSTSSSNTDLLPLMGRVPPQAQAAQQVWGRGRFAAVSLGLLGVLAAACLLSGSDSAGAPLRGIKTGMLTGLEESGALDEAAPATTTPPQPKPVPEATTATKPTPVPEATRALAPQATAPFHAGWPCELGEEIFFGQCFVSCKDATVGAYPYRQEDCTCCKELPCITTDSVSDCVLFGVGAGGVPNHPPLLTNCPDPNEELYRGLCYTKCGTLTNGYYPLRTGMNTCSNFDYGGNWTMGFGVCSGFGVGGGNCLPHIPTAAGVGSPGNARSFKDVGQAPMGFTKLPVPNRVAVMQAEITPEAAAAAAAAEEAGTKAMGVITSTRR</sequence>
<organism evidence="2 3">
    <name type="scientific">Polarella glacialis</name>
    <name type="common">Dinoflagellate</name>
    <dbReference type="NCBI Taxonomy" id="89957"/>
    <lineage>
        <taxon>Eukaryota</taxon>
        <taxon>Sar</taxon>
        <taxon>Alveolata</taxon>
        <taxon>Dinophyceae</taxon>
        <taxon>Suessiales</taxon>
        <taxon>Suessiaceae</taxon>
        <taxon>Polarella</taxon>
    </lineage>
</organism>
<proteinExistence type="predicted"/>
<reference evidence="2" key="1">
    <citation type="submission" date="2021-02" db="EMBL/GenBank/DDBJ databases">
        <authorList>
            <person name="Dougan E. K."/>
            <person name="Rhodes N."/>
            <person name="Thang M."/>
            <person name="Chan C."/>
        </authorList>
    </citation>
    <scope>NUCLEOTIDE SEQUENCE</scope>
</reference>
<evidence type="ECO:0000256" key="1">
    <source>
        <dbReference type="SAM" id="MobiDB-lite"/>
    </source>
</evidence>
<name>A0A813M0M5_POLGL</name>
<feature type="non-terminal residue" evidence="2">
    <location>
        <position position="326"/>
    </location>
</feature>
<dbReference type="AlphaFoldDB" id="A0A813M0M5"/>
<gene>
    <name evidence="2" type="ORF">PGLA2088_LOCUS49967</name>
</gene>
<evidence type="ECO:0000313" key="3">
    <source>
        <dbReference type="Proteomes" id="UP000626109"/>
    </source>
</evidence>
<dbReference type="Proteomes" id="UP000626109">
    <property type="component" value="Unassembled WGS sequence"/>
</dbReference>